<organism evidence="2">
    <name type="scientific">Albugo laibachii Nc14</name>
    <dbReference type="NCBI Taxonomy" id="890382"/>
    <lineage>
        <taxon>Eukaryota</taxon>
        <taxon>Sar</taxon>
        <taxon>Stramenopiles</taxon>
        <taxon>Oomycota</taxon>
        <taxon>Peronosporomycetes</taxon>
        <taxon>Albuginales</taxon>
        <taxon>Albuginaceae</taxon>
        <taxon>Albugo</taxon>
    </lineage>
</organism>
<sequence>MKLDKKAVKYMFFGCSDKRKGFYVWNFKSQKSEITRSAQFEELAETKHVQVVIGDKACGQNRTDCQWDELTEQVPIRTNPHFKGMDVDLTEDPATANEDFALTNRSNQEQRSLNCYQAPPNVHMNSAEDDLNTIQVIVPKGRLDDFESYPVSGKPQISHNVFLALPPSNSSQALVPVESSTSIVSVTISDTLNRLSKRYRIQFAQADAAIEAPSSYREALESPQS</sequence>
<dbReference type="InterPro" id="IPR057670">
    <property type="entry name" value="SH3_retrovirus"/>
</dbReference>
<protein>
    <submittedName>
        <fullName evidence="2">AlNc14C346G10858 protein</fullName>
    </submittedName>
</protein>
<dbReference type="HOGENOM" id="CLU_1450140_0_0_1"/>
<dbReference type="AlphaFoldDB" id="F0WXA5"/>
<evidence type="ECO:0000259" key="1">
    <source>
        <dbReference type="Pfam" id="PF25597"/>
    </source>
</evidence>
<evidence type="ECO:0000313" key="2">
    <source>
        <dbReference type="EMBL" id="CCA26097.1"/>
    </source>
</evidence>
<proteinExistence type="predicted"/>
<accession>F0WXA5</accession>
<gene>
    <name evidence="2" type="primary">AlNc14C346G10858</name>
    <name evidence="2" type="ORF">ALNC14_122410</name>
</gene>
<name>F0WXA5_9STRA</name>
<dbReference type="Pfam" id="PF25597">
    <property type="entry name" value="SH3_retrovirus"/>
    <property type="match status" value="1"/>
</dbReference>
<feature type="domain" description="Retroviral polymerase SH3-like" evidence="1">
    <location>
        <begin position="2"/>
        <end position="45"/>
    </location>
</feature>
<dbReference type="EMBL" id="FR824391">
    <property type="protein sequence ID" value="CCA26097.1"/>
    <property type="molecule type" value="Genomic_DNA"/>
</dbReference>
<reference evidence="2" key="1">
    <citation type="journal article" date="2011" name="PLoS Biol.">
        <title>Gene gain and loss during evolution of obligate parasitism in the white rust pathogen of Arabidopsis thaliana.</title>
        <authorList>
            <person name="Kemen E."/>
            <person name="Gardiner A."/>
            <person name="Schultz-Larsen T."/>
            <person name="Kemen A.C."/>
            <person name="Balmuth A.L."/>
            <person name="Robert-Seilaniantz A."/>
            <person name="Bailey K."/>
            <person name="Holub E."/>
            <person name="Studholme D.J."/>
            <person name="Maclean D."/>
            <person name="Jones J.D."/>
        </authorList>
    </citation>
    <scope>NUCLEOTIDE SEQUENCE</scope>
</reference>
<reference evidence="2" key="2">
    <citation type="submission" date="2011-02" db="EMBL/GenBank/DDBJ databases">
        <authorList>
            <person name="MacLean D."/>
        </authorList>
    </citation>
    <scope>NUCLEOTIDE SEQUENCE</scope>
</reference>